<feature type="compositionally biased region" description="Low complexity" evidence="7">
    <location>
        <begin position="1312"/>
        <end position="1326"/>
    </location>
</feature>
<evidence type="ECO:0000256" key="3">
    <source>
        <dbReference type="ARBA" id="ARBA00022927"/>
    </source>
</evidence>
<dbReference type="Pfam" id="PF04118">
    <property type="entry name" value="Dopey_N"/>
    <property type="match status" value="1"/>
</dbReference>
<dbReference type="Pfam" id="PF24598">
    <property type="entry name" value="DOP1_C"/>
    <property type="match status" value="1"/>
</dbReference>
<evidence type="ECO:0000259" key="8">
    <source>
        <dbReference type="Pfam" id="PF04118"/>
    </source>
</evidence>
<feature type="domain" description="DOP1-like TPR" evidence="11">
    <location>
        <begin position="1334"/>
        <end position="1687"/>
    </location>
</feature>
<evidence type="ECO:0000259" key="9">
    <source>
        <dbReference type="Pfam" id="PF24597"/>
    </source>
</evidence>
<dbReference type="InterPro" id="IPR056459">
    <property type="entry name" value="TPR_DOP1"/>
</dbReference>
<feature type="domain" description="DOP1-like C-terminal" evidence="10">
    <location>
        <begin position="1879"/>
        <end position="2225"/>
    </location>
</feature>
<dbReference type="Pfam" id="PF24601">
    <property type="entry name" value="TPR_DOP1"/>
    <property type="match status" value="1"/>
</dbReference>
<protein>
    <recommendedName>
        <fullName evidence="14">Dopey N-terminal domain-containing protein</fullName>
    </recommendedName>
</protein>
<sequence>MHPTLPSGVHKKALDTYNTIFKCIGTNRLSQELFIYSAGLFPLLGYAEQSVRPILLGIYETHFVPLGERLGPALSGFLSGVLPGLEEGYDYYDRTIELLHKVCEGVGPPIFYGHLWECLASNEAIRLAAITFILGNFDKKKTMEDQLYIMGTNVDVMVNGLCACVEDSGVLVQRSVLDLLLVGFPMHNKQLVRSDMTRIVTAALDTLLRRDMSLNRRLFAWLLGSEVNMALVSAEVQQSKEVTSLDTVNWYFETYSRELLTQAIKITLNEATSHNPHNLNPYKILISLIDKPEIGPVILDDILYEVFRLLYLCYHNPGSKASNSSELLKAANLLFGALEPRYLWQYTGTLFSDACKNMKSRNYDEYSEQKPVQPVGSGYPILTEVCAIIEFLLDVVLLETYSETPSELLPSLFLHIITTLTDQCDSLSANQMTVCLQLCTRLLSRITPSVVMPQPVDPPAEATVVPKSKPAQQPGKAVPVKSLEPKKEMPQPLSRVDDFSSIDSEVSTLSEFLPSKSLENLSSLDTITLTEDATSQNLSIATYSTLEASTAESPNSVRSAEQNSIMEKCLKQYEKFYVTFVYGVRVKIGETKGVSVLLDALKIKSNISTVEDRTKQLEKLLRLVIAPDSSSSDSCVVPFSSTSDSAFAFSDSDYSSARSECCDSLGSVWTKSMHLSSKLLVEFSTFQTSVGDSVLVRREPSLEDELLPEWLQVLIVCACWLGTTAPSLQLVAIATLLDLVSLCQTQNQLPPSNQQAGIIPVLIIPLLKPNHLNYIENCTNSFQMIAYWLWNHLGTPRHQVRCVELLHQLQSVLHHSDITENCIGETLVSPAYSDTEKLASFRKFAVLWHVGREVTGRMGNSLQLSDIFYKSMLKMLDNLQLSECRPLKIEAQLWLLHSLLRDDIHRMIDPLLFILLDPLTARLGVLQAKVQQADTNDNTIKPSSNAEDPSKNTKIYAISSVDGNIMYHVSEKYHNKKLFKDPSVIHTNKGKKIFAVTSLTNRDVCSDKMMNQFVDDKAMEAMNKDTTDYYRSGSKNVSLLKNISVFVNPFASDQTTSSMNNDFDDYFIQESKSEEDFVPKLTTLSPEPALKKRTKSPLSFKFDNRKRKEKSAAVVRNNSYSSLENLRNSLVVNPSSMMMNSIDLLNFSKISDTIFVKVSDGKSFFSRKSNNTPTRNSLTDDNLINLSTLQNNDNGELVRSWSFSNTTPAYKRSSSQPDLEESTPADEYFEPVGAGEELRSTDDIVRSVLLEVIDQVAKDLGEESELDGISQEISDSKSTLDTISVKSSSLVITPLSEVDNPLEKPAKKPARSSNSQKFHSSTSSKSADSDIDGIHSHLLLYTNIYDSTRTLYAIQTIKNILLTNARAFLYAAATTSLNARSPLLKLLARHRKSIFGHGFFSETDSSGMTYSRSSMYLEVLILISLYYTRSYYLNNGQSKLTLEEILGNRQVQISSVELLSLICAELCGVVRDNGRGFASYLGDLLTRVKAQNVVLHCILASVHPVTSPRSFTQDIVAFNDQLPSSPDRHSIYNESFQIQLLRFLISLLMLEYEINHKKGETETADEKSNNTTPNEIRYISGKPIPQQPMFISAIMKALEPNGLLRHMHQHWTSLVTCSLPYLGKSLTRIITSVIKQLCGNIELLSQTYQNMESEESETKSSYASCPVDYAITQLEALTVLCHYCLLDSAQSVNQPQPAQLYSNLAFVCIPAPFSQEQLKENAESISSARKAVLGVLSQIVGSLSVLWQVLTNINQRLIPLNSVAGSPRIVRSQLLELLSPIALHHASSFLGAVATVWYDRRPLSSSSQVLSSANEDQQVLVELVSAIKTMPIDTLVVTLHSLVKQGAPYQRNGEVATDNAAVQQEQNPHIEVSALELFLHYVRTTPGPHLAECWSSLFPLLRDAPNLQPPSQFLLFTVLSEFVHRTSSPLPDKKDQKDLQDITAKLIESCSQIGGACLEQTTWLRRNLAVREEEPSLTSNNEKDSDRTGGMAQHSVTALSVLAQLLAPMLDVTYGSQEKERVVTLLTTLMYNVTPYLKNHSQRNASSFYACSQLLASLSGFQYTRKAWKKDALDLLLDPALFQMEARSLPFWKTITDNLMSQDTTTFRDLLSRVSFSQGNSLSIFSSREQEYEQRAQLLKRLSFAILCSERDQFCKLMPEIQERLSESLRLPTVVPNVQAQVFLCFRVLLMRMSAHRITSLWPFIVSEMVQVFLHLEHELSSETEECSFTPVNIETKLNSTSTQIRGVNLRKRWHRKNKILNGSSSPQSKELIQESKPSPSQIRLLLDWPWTGNSNGLQSSLMQPQWLQLALAVAKLLDLALRLPADHLPQFQMYRWAFVGSSEPPSESSVSSNKKPSSNQLNSDFIPHVNRIAALMDAKFDTSIPPDSAALDLLPNGSNIQRVQDLHPFFSVLSRGVPASMQNEPLEKLEHDLELDFLEPMPPRQSVVISSQSIS</sequence>
<evidence type="ECO:0000313" key="13">
    <source>
        <dbReference type="Proteomes" id="UP001152759"/>
    </source>
</evidence>
<dbReference type="GO" id="GO:0015031">
    <property type="term" value="P:protein transport"/>
    <property type="evidence" value="ECO:0007669"/>
    <property type="project" value="UniProtKB-KW"/>
</dbReference>
<dbReference type="InterPro" id="IPR007249">
    <property type="entry name" value="DOP1_N"/>
</dbReference>
<dbReference type="Pfam" id="PF24597">
    <property type="entry name" value="TPR_DOP1_M"/>
    <property type="match status" value="1"/>
</dbReference>
<dbReference type="GO" id="GO:0005768">
    <property type="term" value="C:endosome"/>
    <property type="evidence" value="ECO:0007669"/>
    <property type="project" value="TreeGrafter"/>
</dbReference>
<dbReference type="InterPro" id="IPR040314">
    <property type="entry name" value="DOP1"/>
</dbReference>
<organism evidence="12 13">
    <name type="scientific">Bemisia tabaci</name>
    <name type="common">Sweetpotato whitefly</name>
    <name type="synonym">Aleurodes tabaci</name>
    <dbReference type="NCBI Taxonomy" id="7038"/>
    <lineage>
        <taxon>Eukaryota</taxon>
        <taxon>Metazoa</taxon>
        <taxon>Ecdysozoa</taxon>
        <taxon>Arthropoda</taxon>
        <taxon>Hexapoda</taxon>
        <taxon>Insecta</taxon>
        <taxon>Pterygota</taxon>
        <taxon>Neoptera</taxon>
        <taxon>Paraneoptera</taxon>
        <taxon>Hemiptera</taxon>
        <taxon>Sternorrhyncha</taxon>
        <taxon>Aleyrodoidea</taxon>
        <taxon>Aleyrodidae</taxon>
        <taxon>Aleyrodinae</taxon>
        <taxon>Bemisia</taxon>
    </lineage>
</organism>
<dbReference type="PANTHER" id="PTHR14042">
    <property type="entry name" value="DOPEY-RELATED"/>
    <property type="match status" value="1"/>
</dbReference>
<evidence type="ECO:0000259" key="11">
    <source>
        <dbReference type="Pfam" id="PF24601"/>
    </source>
</evidence>
<accession>A0A9P0A1N7</accession>
<evidence type="ECO:0000256" key="2">
    <source>
        <dbReference type="ARBA" id="ARBA00022448"/>
    </source>
</evidence>
<feature type="domain" description="DOP1 N-terminal" evidence="8">
    <location>
        <begin position="1"/>
        <end position="226"/>
    </location>
</feature>
<reference evidence="12" key="1">
    <citation type="submission" date="2021-12" db="EMBL/GenBank/DDBJ databases">
        <authorList>
            <person name="King R."/>
        </authorList>
    </citation>
    <scope>NUCLEOTIDE SEQUENCE</scope>
</reference>
<name>A0A9P0A1N7_BEMTA</name>
<dbReference type="GO" id="GO:0005802">
    <property type="term" value="C:trans-Golgi network"/>
    <property type="evidence" value="ECO:0007669"/>
    <property type="project" value="TreeGrafter"/>
</dbReference>
<comment type="subcellular location">
    <subcellularLocation>
        <location evidence="1">Golgi apparatus membrane</location>
        <topology evidence="1">Peripheral membrane protein</topology>
    </subcellularLocation>
</comment>
<keyword evidence="3" id="KW-0653">Protein transport</keyword>
<feature type="domain" description="DOP1-like middle TPR" evidence="9">
    <location>
        <begin position="251"/>
        <end position="454"/>
    </location>
</feature>
<evidence type="ECO:0000256" key="7">
    <source>
        <dbReference type="SAM" id="MobiDB-lite"/>
    </source>
</evidence>
<evidence type="ECO:0000259" key="10">
    <source>
        <dbReference type="Pfam" id="PF24598"/>
    </source>
</evidence>
<dbReference type="EMBL" id="OU963862">
    <property type="protein sequence ID" value="CAH0382256.1"/>
    <property type="molecule type" value="Genomic_DNA"/>
</dbReference>
<keyword evidence="4" id="KW-0333">Golgi apparatus</keyword>
<evidence type="ECO:0000313" key="12">
    <source>
        <dbReference type="EMBL" id="CAH0382256.1"/>
    </source>
</evidence>
<gene>
    <name evidence="12" type="ORF">BEMITA_LOCUS1815</name>
</gene>
<feature type="region of interest" description="Disordered" evidence="7">
    <location>
        <begin position="1300"/>
        <end position="1329"/>
    </location>
</feature>
<keyword evidence="2" id="KW-0813">Transport</keyword>
<dbReference type="InterPro" id="IPR056458">
    <property type="entry name" value="TPR_DOP1_M"/>
</dbReference>
<evidence type="ECO:0000256" key="6">
    <source>
        <dbReference type="ARBA" id="ARBA00046326"/>
    </source>
</evidence>
<evidence type="ECO:0000256" key="4">
    <source>
        <dbReference type="ARBA" id="ARBA00023034"/>
    </source>
</evidence>
<evidence type="ECO:0000256" key="5">
    <source>
        <dbReference type="ARBA" id="ARBA00023136"/>
    </source>
</evidence>
<dbReference type="PANTHER" id="PTHR14042:SF24">
    <property type="entry name" value="PROTEIN DOPEY-1 HOMOLOG"/>
    <property type="match status" value="1"/>
</dbReference>
<keyword evidence="13" id="KW-1185">Reference proteome</keyword>
<keyword evidence="5" id="KW-0472">Membrane</keyword>
<evidence type="ECO:0000256" key="1">
    <source>
        <dbReference type="ARBA" id="ARBA00004395"/>
    </source>
</evidence>
<feature type="region of interest" description="Disordered" evidence="7">
    <location>
        <begin position="453"/>
        <end position="495"/>
    </location>
</feature>
<dbReference type="GO" id="GO:0005829">
    <property type="term" value="C:cytosol"/>
    <property type="evidence" value="ECO:0007669"/>
    <property type="project" value="GOC"/>
</dbReference>
<dbReference type="Proteomes" id="UP001152759">
    <property type="component" value="Chromosome 1"/>
</dbReference>
<dbReference type="InterPro" id="IPR056457">
    <property type="entry name" value="DOP1_C"/>
</dbReference>
<comment type="similarity">
    <text evidence="6">Belongs to the DOP1 family.</text>
</comment>
<evidence type="ECO:0008006" key="14">
    <source>
        <dbReference type="Google" id="ProtNLM"/>
    </source>
</evidence>
<proteinExistence type="inferred from homology"/>
<dbReference type="GO" id="GO:0006895">
    <property type="term" value="P:Golgi to endosome transport"/>
    <property type="evidence" value="ECO:0007669"/>
    <property type="project" value="InterPro"/>
</dbReference>
<dbReference type="GO" id="GO:0000139">
    <property type="term" value="C:Golgi membrane"/>
    <property type="evidence" value="ECO:0007669"/>
    <property type="project" value="UniProtKB-SubCell"/>
</dbReference>